<protein>
    <submittedName>
        <fullName evidence="2">Uncharacterized protein</fullName>
    </submittedName>
</protein>
<name>A0A292PPU5_9PEZI</name>
<keyword evidence="3" id="KW-1185">Reference proteome</keyword>
<dbReference type="AlphaFoldDB" id="A0A292PPU5"/>
<feature type="region of interest" description="Disordered" evidence="1">
    <location>
        <begin position="108"/>
        <end position="172"/>
    </location>
</feature>
<feature type="compositionally biased region" description="Basic and acidic residues" evidence="1">
    <location>
        <begin position="59"/>
        <end position="79"/>
    </location>
</feature>
<proteinExistence type="predicted"/>
<reference evidence="2" key="1">
    <citation type="submission" date="2015-10" db="EMBL/GenBank/DDBJ databases">
        <authorList>
            <person name="Regsiter A."/>
            <person name="william w."/>
        </authorList>
    </citation>
    <scope>NUCLEOTIDE SEQUENCE</scope>
    <source>
        <strain evidence="2">Montdore</strain>
    </source>
</reference>
<gene>
    <name evidence="2" type="ORF">GSTUAT00007128001</name>
</gene>
<dbReference type="Proteomes" id="UP001412239">
    <property type="component" value="Unassembled WGS sequence"/>
</dbReference>
<evidence type="ECO:0000313" key="3">
    <source>
        <dbReference type="Proteomes" id="UP001412239"/>
    </source>
</evidence>
<sequence length="538" mass="58241">MELTQEEWTTVLNSRKLRDIGKGRKGMDERERIREAMGDGLGRVRRPARTYRTPSRTIRRQEDVPAHDTGPGREGRMDVVLESPPSPKSLGGPQLQRNLSVSFGQDDVSMGGSLVEDLESDCGSELTPGAEGGVDTPTLSSLEKRGSGISWADQVEAEEAQGRGGSKRARSKEGALTGMNISRWAPAGVPRGPQSVVEQEVMDLIRELKERDRKREEELKGLRVQLQKLTTAVSELTAIVAGQALPAHNCGPADVGCGSKLPVLRQGDAVTLGNRGGQERASWAGIAAAAGGAYAPPGSRRLLEMKAENERLLREERRSKREVIIALAGSTRATDEEVQRVHEELDKETQSGGGSIIRSVRRGRNESGAQKLIVTALDASGAARLQQMGGTIDTALRGVGLEVEGVALVERWAGIVIYGVDRKWDGSMTELRKTLEVENGIKVMKEPRWLGVKANGDEPYDSLVVHISMESERAALISRGFVSIEGSRLGLRSVQDWGTTGTSVQGFQNATCVQVRMLDTITVVSAVTSDKDFVHTVK</sequence>
<evidence type="ECO:0000256" key="1">
    <source>
        <dbReference type="SAM" id="MobiDB-lite"/>
    </source>
</evidence>
<accession>A0A292PPU5</accession>
<evidence type="ECO:0000313" key="2">
    <source>
        <dbReference type="EMBL" id="CUS08801.1"/>
    </source>
</evidence>
<organism evidence="2 3">
    <name type="scientific">Tuber aestivum</name>
    <name type="common">summer truffle</name>
    <dbReference type="NCBI Taxonomy" id="59557"/>
    <lineage>
        <taxon>Eukaryota</taxon>
        <taxon>Fungi</taxon>
        <taxon>Dikarya</taxon>
        <taxon>Ascomycota</taxon>
        <taxon>Pezizomycotina</taxon>
        <taxon>Pezizomycetes</taxon>
        <taxon>Pezizales</taxon>
        <taxon>Tuberaceae</taxon>
        <taxon>Tuber</taxon>
    </lineage>
</organism>
<dbReference type="EMBL" id="LN891113">
    <property type="protein sequence ID" value="CUS08801.1"/>
    <property type="molecule type" value="Genomic_DNA"/>
</dbReference>
<feature type="region of interest" description="Disordered" evidence="1">
    <location>
        <begin position="35"/>
        <end position="96"/>
    </location>
</feature>